<organism evidence="2 3">
    <name type="scientific">Eleusine coracana subsp. coracana</name>
    <dbReference type="NCBI Taxonomy" id="191504"/>
    <lineage>
        <taxon>Eukaryota</taxon>
        <taxon>Viridiplantae</taxon>
        <taxon>Streptophyta</taxon>
        <taxon>Embryophyta</taxon>
        <taxon>Tracheophyta</taxon>
        <taxon>Spermatophyta</taxon>
        <taxon>Magnoliopsida</taxon>
        <taxon>Liliopsida</taxon>
        <taxon>Poales</taxon>
        <taxon>Poaceae</taxon>
        <taxon>PACMAD clade</taxon>
        <taxon>Chloridoideae</taxon>
        <taxon>Cynodonteae</taxon>
        <taxon>Eleusininae</taxon>
        <taxon>Eleusine</taxon>
    </lineage>
</organism>
<accession>A0AAV5DSK9</accession>
<dbReference type="AlphaFoldDB" id="A0AAV5DSK9"/>
<reference evidence="2" key="1">
    <citation type="journal article" date="2018" name="DNA Res.">
        <title>Multiple hybrid de novo genome assembly of finger millet, an orphan allotetraploid crop.</title>
        <authorList>
            <person name="Hatakeyama M."/>
            <person name="Aluri S."/>
            <person name="Balachadran M.T."/>
            <person name="Sivarajan S.R."/>
            <person name="Patrignani A."/>
            <person name="Gruter S."/>
            <person name="Poveda L."/>
            <person name="Shimizu-Inatsugi R."/>
            <person name="Baeten J."/>
            <person name="Francoijs K.J."/>
            <person name="Nataraja K.N."/>
            <person name="Reddy Y.A.N."/>
            <person name="Phadnis S."/>
            <person name="Ravikumar R.L."/>
            <person name="Schlapbach R."/>
            <person name="Sreeman S.M."/>
            <person name="Shimizu K.K."/>
        </authorList>
    </citation>
    <scope>NUCLEOTIDE SEQUENCE</scope>
</reference>
<keyword evidence="3" id="KW-1185">Reference proteome</keyword>
<comment type="caution">
    <text evidence="2">The sequence shown here is derived from an EMBL/GenBank/DDBJ whole genome shotgun (WGS) entry which is preliminary data.</text>
</comment>
<evidence type="ECO:0000256" key="1">
    <source>
        <dbReference type="SAM" id="MobiDB-lite"/>
    </source>
</evidence>
<gene>
    <name evidence="2" type="primary">gb00005</name>
    <name evidence="2" type="ORF">PR202_gb00005</name>
</gene>
<dbReference type="EMBL" id="BQKI01000071">
    <property type="protein sequence ID" value="GJN13313.1"/>
    <property type="molecule type" value="Genomic_DNA"/>
</dbReference>
<name>A0AAV5DSK9_ELECO</name>
<sequence>MQFSPDDHFVLCALLRYSAIEMADAGSSREKPVTGGGNVRWRCNFCSLEKLTSYTRVEAHLLKKTNKGITICNKVTIDDLSQMRRAIVAATAELDRSKAKPVSLPTSNSNKRRSGPPTELEKVWKMDQRNHMDSLIARSFYSGADTDRPCLHLIYEMRDSMIENVKKEIYLWEDTIAKIGLMEVLVVYPPPHKDNERAEDLIYVHSNLRLLSRSTDGYKKGDTSGVGILEVANLSIDEPKMQAVTFGDVEMELVDDNDANAT</sequence>
<feature type="region of interest" description="Disordered" evidence="1">
    <location>
        <begin position="99"/>
        <end position="120"/>
    </location>
</feature>
<protein>
    <submittedName>
        <fullName evidence="2">Uncharacterized protein</fullName>
    </submittedName>
</protein>
<evidence type="ECO:0000313" key="3">
    <source>
        <dbReference type="Proteomes" id="UP001054889"/>
    </source>
</evidence>
<evidence type="ECO:0000313" key="2">
    <source>
        <dbReference type="EMBL" id="GJN13313.1"/>
    </source>
</evidence>
<proteinExistence type="predicted"/>
<dbReference type="Proteomes" id="UP001054889">
    <property type="component" value="Unassembled WGS sequence"/>
</dbReference>
<reference evidence="2" key="2">
    <citation type="submission" date="2021-12" db="EMBL/GenBank/DDBJ databases">
        <title>Resequencing data analysis of finger millet.</title>
        <authorList>
            <person name="Hatakeyama M."/>
            <person name="Aluri S."/>
            <person name="Balachadran M.T."/>
            <person name="Sivarajan S.R."/>
            <person name="Poveda L."/>
            <person name="Shimizu-Inatsugi R."/>
            <person name="Schlapbach R."/>
            <person name="Sreeman S.M."/>
            <person name="Shimizu K.K."/>
        </authorList>
    </citation>
    <scope>NUCLEOTIDE SEQUENCE</scope>
</reference>